<protein>
    <recommendedName>
        <fullName evidence="2">PhoD-like phosphatase metallophosphatase domain-containing protein</fullName>
    </recommendedName>
</protein>
<dbReference type="InterPro" id="IPR018946">
    <property type="entry name" value="PhoD-like_MPP"/>
</dbReference>
<dbReference type="PANTHER" id="PTHR43606:SF2">
    <property type="entry name" value="ALKALINE PHOSPHATASE FAMILY PROTEIN (AFU_ORTHOLOGUE AFUA_5G03860)"/>
    <property type="match status" value="1"/>
</dbReference>
<sequence length="491" mass="52917">MVVVEAKLVSFDSATGNLGWLPVMASPLKAAVGGMCAGLVFFVVFVPLAVLVHQAVFFRPQLDAGLMVGAVSEVTAKIWIRVVGGESGVVEARCGEWLSEQIGVELAESRRWMTVVELPLASCGCAPGERVTVSAVVVGSSRPEPVLLSGSFAIARRAEARLTADDELAWVFGSCLSRMALPPFASLAVFDHIAATVPDAAFALLLGDLMYRDLNRAWVPFLHLEPDVAYEQTWSDSSLLRFAGKVPVLTMFDDHEIENDYDRGPSPDLDYALAAYDAWMGSRNPEPVAAGSRYYTFAHSADVAYFVLDTRSGRSRNDAPDTAGKTMLGQDQREALLAWLVASHEAGVAFKVIGSPVSWAPHGDGHMFATETRDIVAFVAASNITGVVILSGDTHWGAAYRHGFAEPHVYECSASPFQALPFPHPDTLAVVEPGIKSGDDDGWSETLFLSSMSFHYGVARVSGADKTLTCEIYGFWPWSTPQMLFSSTVAV</sequence>
<feature type="domain" description="PhoD-like phosphatase metallophosphatase" evidence="2">
    <location>
        <begin position="184"/>
        <end position="402"/>
    </location>
</feature>
<keyword evidence="4" id="KW-1185">Reference proteome</keyword>
<dbReference type="RefSeq" id="XP_013756930.1">
    <property type="nucleotide sequence ID" value="XM_013901476.1"/>
</dbReference>
<name>A0A0L0DGB8_THETB</name>
<evidence type="ECO:0000313" key="3">
    <source>
        <dbReference type="EMBL" id="KNC50388.1"/>
    </source>
</evidence>
<dbReference type="InterPro" id="IPR029052">
    <property type="entry name" value="Metallo-depent_PP-like"/>
</dbReference>
<feature type="transmembrane region" description="Helical" evidence="1">
    <location>
        <begin position="30"/>
        <end position="52"/>
    </location>
</feature>
<evidence type="ECO:0000256" key="1">
    <source>
        <dbReference type="SAM" id="Phobius"/>
    </source>
</evidence>
<keyword evidence="1" id="KW-0472">Membrane</keyword>
<organism evidence="3 4">
    <name type="scientific">Thecamonas trahens ATCC 50062</name>
    <dbReference type="NCBI Taxonomy" id="461836"/>
    <lineage>
        <taxon>Eukaryota</taxon>
        <taxon>Apusozoa</taxon>
        <taxon>Apusomonadida</taxon>
        <taxon>Apusomonadidae</taxon>
        <taxon>Thecamonas</taxon>
    </lineage>
</organism>
<dbReference type="Pfam" id="PF09423">
    <property type="entry name" value="PhoD"/>
    <property type="match status" value="1"/>
</dbReference>
<evidence type="ECO:0000259" key="2">
    <source>
        <dbReference type="Pfam" id="PF09423"/>
    </source>
</evidence>
<dbReference type="OrthoDB" id="2100241at2759"/>
<dbReference type="PANTHER" id="PTHR43606">
    <property type="entry name" value="PHOSPHATASE, PUTATIVE (AFU_ORTHOLOGUE AFUA_6G08710)-RELATED"/>
    <property type="match status" value="1"/>
</dbReference>
<dbReference type="Proteomes" id="UP000054408">
    <property type="component" value="Unassembled WGS sequence"/>
</dbReference>
<dbReference type="EMBL" id="GL349461">
    <property type="protein sequence ID" value="KNC50388.1"/>
    <property type="molecule type" value="Genomic_DNA"/>
</dbReference>
<proteinExistence type="predicted"/>
<dbReference type="GeneID" id="25565946"/>
<dbReference type="eggNOG" id="ENOG502QPM1">
    <property type="taxonomic scope" value="Eukaryota"/>
</dbReference>
<dbReference type="STRING" id="461836.A0A0L0DGB8"/>
<dbReference type="InterPro" id="IPR052900">
    <property type="entry name" value="Phospholipid_Metab_Enz"/>
</dbReference>
<accession>A0A0L0DGB8</accession>
<reference evidence="3 4" key="1">
    <citation type="submission" date="2010-05" db="EMBL/GenBank/DDBJ databases">
        <title>The Genome Sequence of Thecamonas trahens ATCC 50062.</title>
        <authorList>
            <consortium name="The Broad Institute Genome Sequencing Platform"/>
            <person name="Russ C."/>
            <person name="Cuomo C."/>
            <person name="Shea T."/>
            <person name="Young S.K."/>
            <person name="Zeng Q."/>
            <person name="Koehrsen M."/>
            <person name="Haas B."/>
            <person name="Borodovsky M."/>
            <person name="Guigo R."/>
            <person name="Alvarado L."/>
            <person name="Berlin A."/>
            <person name="Bochicchio J."/>
            <person name="Borenstein D."/>
            <person name="Chapman S."/>
            <person name="Chen Z."/>
            <person name="Freedman E."/>
            <person name="Gellesch M."/>
            <person name="Goldberg J."/>
            <person name="Griggs A."/>
            <person name="Gujja S."/>
            <person name="Heilman E."/>
            <person name="Heiman D."/>
            <person name="Hepburn T."/>
            <person name="Howarth C."/>
            <person name="Jen D."/>
            <person name="Larson L."/>
            <person name="Mehta T."/>
            <person name="Park D."/>
            <person name="Pearson M."/>
            <person name="Roberts A."/>
            <person name="Saif S."/>
            <person name="Shenoy N."/>
            <person name="Sisk P."/>
            <person name="Stolte C."/>
            <person name="Sykes S."/>
            <person name="Thomson T."/>
            <person name="Walk T."/>
            <person name="White J."/>
            <person name="Yandava C."/>
            <person name="Burger G."/>
            <person name="Gray M.W."/>
            <person name="Holland P.W.H."/>
            <person name="King N."/>
            <person name="Lang F.B.F."/>
            <person name="Roger A.J."/>
            <person name="Ruiz-Trillo I."/>
            <person name="Lander E."/>
            <person name="Nusbaum C."/>
        </authorList>
    </citation>
    <scope>NUCLEOTIDE SEQUENCE [LARGE SCALE GENOMIC DNA]</scope>
    <source>
        <strain evidence="3 4">ATCC 50062</strain>
    </source>
</reference>
<evidence type="ECO:0000313" key="4">
    <source>
        <dbReference type="Proteomes" id="UP000054408"/>
    </source>
</evidence>
<keyword evidence="1" id="KW-1133">Transmembrane helix</keyword>
<keyword evidence="1" id="KW-0812">Transmembrane</keyword>
<dbReference type="SUPFAM" id="SSF56300">
    <property type="entry name" value="Metallo-dependent phosphatases"/>
    <property type="match status" value="1"/>
</dbReference>
<gene>
    <name evidence="3" type="ORF">AMSG_06879</name>
</gene>
<dbReference type="OMA" id="SGPMVGY"/>
<dbReference type="Gene3D" id="3.60.21.70">
    <property type="entry name" value="PhoD-like phosphatase"/>
    <property type="match status" value="1"/>
</dbReference>
<dbReference type="AlphaFoldDB" id="A0A0L0DGB8"/>
<dbReference type="InterPro" id="IPR038607">
    <property type="entry name" value="PhoD-like_sf"/>
</dbReference>